<organism evidence="1">
    <name type="scientific">Salix viminalis</name>
    <name type="common">Common osier</name>
    <name type="synonym">Basket willow</name>
    <dbReference type="NCBI Taxonomy" id="40686"/>
    <lineage>
        <taxon>Eukaryota</taxon>
        <taxon>Viridiplantae</taxon>
        <taxon>Streptophyta</taxon>
        <taxon>Embryophyta</taxon>
        <taxon>Tracheophyta</taxon>
        <taxon>Spermatophyta</taxon>
        <taxon>Magnoliopsida</taxon>
        <taxon>eudicotyledons</taxon>
        <taxon>Gunneridae</taxon>
        <taxon>Pentapetalae</taxon>
        <taxon>rosids</taxon>
        <taxon>fabids</taxon>
        <taxon>Malpighiales</taxon>
        <taxon>Salicaceae</taxon>
        <taxon>Saliceae</taxon>
        <taxon>Salix</taxon>
    </lineage>
</organism>
<reference evidence="1" key="1">
    <citation type="submission" date="2019-03" db="EMBL/GenBank/DDBJ databases">
        <authorList>
            <person name="Mank J."/>
            <person name="Almeida P."/>
        </authorList>
    </citation>
    <scope>NUCLEOTIDE SEQUENCE</scope>
    <source>
        <strain evidence="1">78183</strain>
    </source>
</reference>
<evidence type="ECO:0000313" key="1">
    <source>
        <dbReference type="EMBL" id="VFU37185.1"/>
    </source>
</evidence>
<accession>A0A6N2LNX2</accession>
<protein>
    <submittedName>
        <fullName evidence="1">Uncharacterized protein</fullName>
    </submittedName>
</protein>
<dbReference type="EMBL" id="CAADRP010001224">
    <property type="protein sequence ID" value="VFU37185.1"/>
    <property type="molecule type" value="Genomic_DNA"/>
</dbReference>
<name>A0A6N2LNX2_SALVM</name>
<sequence length="83" mass="8665">MHCWLEPVVPCVGIPPDSDDGVLSFQTTFELIQATAGYGSAWPAISSSRDSYSSSLISSSLDFSSSGAAPMSSGLAYFSQYSG</sequence>
<proteinExistence type="predicted"/>
<gene>
    <name evidence="1" type="ORF">SVIM_LOCUS194098</name>
</gene>
<dbReference type="AlphaFoldDB" id="A0A6N2LNX2"/>